<dbReference type="SUPFAM" id="SSF50249">
    <property type="entry name" value="Nucleic acid-binding proteins"/>
    <property type="match status" value="2"/>
</dbReference>
<comment type="cofactor">
    <cofactor evidence="1">
        <name>Mg(2+)</name>
        <dbReference type="ChEBI" id="CHEBI:18420"/>
    </cofactor>
</comment>
<keyword evidence="1" id="KW-0067">ATP-binding</keyword>
<keyword evidence="6" id="KW-1185">Reference proteome</keyword>
<comment type="similarity">
    <text evidence="1">Belongs to the helicase family.</text>
</comment>
<dbReference type="SUPFAM" id="SSF52540">
    <property type="entry name" value="P-loop containing nucleoside triphosphate hydrolases"/>
    <property type="match status" value="2"/>
</dbReference>
<keyword evidence="1" id="KW-0347">Helicase</keyword>
<feature type="domain" description="DNA helicase Pif1-like 2B" evidence="4">
    <location>
        <begin position="1467"/>
        <end position="1512"/>
    </location>
</feature>
<evidence type="ECO:0000256" key="1">
    <source>
        <dbReference type="RuleBase" id="RU363044"/>
    </source>
</evidence>
<comment type="catalytic activity">
    <reaction evidence="1">
        <text>ATP + H2O = ADP + phosphate + H(+)</text>
        <dbReference type="Rhea" id="RHEA:13065"/>
        <dbReference type="ChEBI" id="CHEBI:15377"/>
        <dbReference type="ChEBI" id="CHEBI:15378"/>
        <dbReference type="ChEBI" id="CHEBI:30616"/>
        <dbReference type="ChEBI" id="CHEBI:43474"/>
        <dbReference type="ChEBI" id="CHEBI:456216"/>
        <dbReference type="EC" id="5.6.2.3"/>
    </reaction>
</comment>
<dbReference type="InterPro" id="IPR049163">
    <property type="entry name" value="Pif1-like_2B_dom"/>
</dbReference>
<dbReference type="Proteomes" id="UP000823749">
    <property type="component" value="Chromosome 11"/>
</dbReference>
<proteinExistence type="inferred from homology"/>
<dbReference type="CDD" id="cd18809">
    <property type="entry name" value="SF1_C_RecD"/>
    <property type="match status" value="1"/>
</dbReference>
<dbReference type="Pfam" id="PF14214">
    <property type="entry name" value="Helitron_like_N"/>
    <property type="match status" value="1"/>
</dbReference>
<dbReference type="EMBL" id="JACTNZ010000011">
    <property type="protein sequence ID" value="KAG5525028.1"/>
    <property type="molecule type" value="Genomic_DNA"/>
</dbReference>
<keyword evidence="1" id="KW-0233">DNA recombination</keyword>
<evidence type="ECO:0000259" key="2">
    <source>
        <dbReference type="Pfam" id="PF05970"/>
    </source>
</evidence>
<dbReference type="Pfam" id="PF05970">
    <property type="entry name" value="PIF1"/>
    <property type="match status" value="1"/>
</dbReference>
<dbReference type="Gene3D" id="3.40.50.300">
    <property type="entry name" value="P-loop containing nucleotide triphosphate hydrolases"/>
    <property type="match status" value="2"/>
</dbReference>
<dbReference type="PANTHER" id="PTHR10492:SF100">
    <property type="entry name" value="ATP-DEPENDENT DNA HELICASE"/>
    <property type="match status" value="1"/>
</dbReference>
<dbReference type="GO" id="GO:0005524">
    <property type="term" value="F:ATP binding"/>
    <property type="evidence" value="ECO:0007669"/>
    <property type="project" value="UniProtKB-KW"/>
</dbReference>
<feature type="domain" description="DNA helicase Pif1-like DEAD-box helicase" evidence="2">
    <location>
        <begin position="1171"/>
        <end position="1376"/>
    </location>
</feature>
<accession>A0AAV6IBR3</accession>
<keyword evidence="1" id="KW-0378">Hydrolase</keyword>
<dbReference type="Gene3D" id="2.40.50.140">
    <property type="entry name" value="Nucleic acid-binding proteins"/>
    <property type="match status" value="3"/>
</dbReference>
<dbReference type="InterPro" id="IPR025476">
    <property type="entry name" value="Helitron_helicase-like"/>
</dbReference>
<dbReference type="PANTHER" id="PTHR10492">
    <property type="match status" value="1"/>
</dbReference>
<dbReference type="GO" id="GO:0006281">
    <property type="term" value="P:DNA repair"/>
    <property type="evidence" value="ECO:0007669"/>
    <property type="project" value="UniProtKB-KW"/>
</dbReference>
<dbReference type="GO" id="GO:0000723">
    <property type="term" value="P:telomere maintenance"/>
    <property type="evidence" value="ECO:0007669"/>
    <property type="project" value="InterPro"/>
</dbReference>
<protein>
    <recommendedName>
        <fullName evidence="1">ATP-dependent DNA helicase</fullName>
        <ecNumber evidence="1">5.6.2.3</ecNumber>
    </recommendedName>
</protein>
<feature type="domain" description="Helitron helicase-like" evidence="3">
    <location>
        <begin position="544"/>
        <end position="725"/>
    </location>
</feature>
<dbReference type="Pfam" id="PF21530">
    <property type="entry name" value="Pif1_2B_dom"/>
    <property type="match status" value="1"/>
</dbReference>
<evidence type="ECO:0000259" key="4">
    <source>
        <dbReference type="Pfam" id="PF21530"/>
    </source>
</evidence>
<organism evidence="5 6">
    <name type="scientific">Rhododendron griersonianum</name>
    <dbReference type="NCBI Taxonomy" id="479676"/>
    <lineage>
        <taxon>Eukaryota</taxon>
        <taxon>Viridiplantae</taxon>
        <taxon>Streptophyta</taxon>
        <taxon>Embryophyta</taxon>
        <taxon>Tracheophyta</taxon>
        <taxon>Spermatophyta</taxon>
        <taxon>Magnoliopsida</taxon>
        <taxon>eudicotyledons</taxon>
        <taxon>Gunneridae</taxon>
        <taxon>Pentapetalae</taxon>
        <taxon>asterids</taxon>
        <taxon>Ericales</taxon>
        <taxon>Ericaceae</taxon>
        <taxon>Ericoideae</taxon>
        <taxon>Rhodoreae</taxon>
        <taxon>Rhododendron</taxon>
    </lineage>
</organism>
<evidence type="ECO:0000313" key="6">
    <source>
        <dbReference type="Proteomes" id="UP000823749"/>
    </source>
</evidence>
<keyword evidence="1" id="KW-0227">DNA damage</keyword>
<evidence type="ECO:0000313" key="5">
    <source>
        <dbReference type="EMBL" id="KAG5525028.1"/>
    </source>
</evidence>
<keyword evidence="1" id="KW-0547">Nucleotide-binding</keyword>
<keyword evidence="1" id="KW-0234">DNA repair</keyword>
<name>A0AAV6IBR3_9ERIC</name>
<dbReference type="InterPro" id="IPR012340">
    <property type="entry name" value="NA-bd_OB-fold"/>
</dbReference>
<sequence length="1940" mass="222020">MVVRVPFRRWLHVRHQNPQTPHRGFYCLLPIEGRRVIAAVARYPRPGQLEYKAFSLFVREYRDILGLDENLEWSERDDLVKWLNALVHNSFMRYRTPGVGRCWYIKHMSQLYVFAPTMLLPNGLRSSFEGTGRSTWILIKHGCKAWPIQVVNAVMQRGWREFRTAHALTTNYKLILACERRWIFNAIILDQNDVEVSYNWTMLLNEHWRTFHAFEGMLYDVSIGIAATTSMPTPRTPHRPIPTKAYKLPTVQNCRHCGAKKFPYETPRFCCSGGEVSLYPIAIPPELQQLYSGLGPNSAHFLQYIKPYNEILAFTSMGVHLDPAYAKRVNGIYTFRAQGQIYHFIDSLYPSAQMPSYLQLYFYDTQKEAKLRRGDKDKLQPHIISTLINALQGNPYSQFFRSLTHLPNIDQCQIILKADPKVQDYTALPPTVPQVAAIWVENDDAPELQERDIVVQKHDGHSQTISYYYGCYDSLQYPLLFPLGEPVWHQGIKKIKPSSTSQTCLGQGKVLPQHSSTAEELIANEAAVRQENERKSNMVSAREFYAYRLQIRRNTNSILLESARLLQQFTVDMYVKIETSKLDYFRNRQEEIRADLYQGIVDSIGHGESDPSKIGKRIVLPGTFIGGPRDMRKRYLNAMTLVERYGKPDLFLTMTCNPNWQEIKDEMKTHEEAQNRPDLLCRVFRSKLEHLQKEIVKNQLFGPVAAYTFVVEFQKRGLPHMHMLIILKKFFKLDTIDKIDAFISAEIPDKTKYPHLYAIVLKHMMHGPCGDLDMRRTCMENGKCKNHYPRSYCAGTSIDADGYPIYRRCLTGEQVQIRGQMLDNRWVVPYNPYLLAMFDCHINVEVCSTIKAVKYLYKYIYKGHDKIIYRLVTSKFPEDIDEIQQFQAARWISPPEAIWRIYRFALHEIRPAVISLQLHLEGCQLIPLKKDTNLHNIVDNEFMSRTMLTQFFWMNMYNDRAKSLKLLYKDFPQHFVWNGSSRTWTERRQQEVIGRIITANPTEGERSYLRLLLTYIPAPTSYAHLKTVNGVTFNSYREAAISHGLLQDDNSNEKCMEEARLYRMPLSLRQLFSTILVYCAPVNPLELFLKFEDDMIEDYISIQKLTKDAARQVLLQALNAELESMGKKLDDFQLSHLLTSESTKKAIPKEIQDEINVRISEDDLQAPNLFNLEQATAYNEILAAVMNQTPKSFFIDGPGGTGKTFLYRALLAKVRSQQLIALATASSGVAASILPNGRTAHSRFKIPINSNGKLCCSISKQSGLAALIKQAVLIIWDEASMAKKQSIEALDYLLRDLTENDTLFGGKVVVLGGDFRQVLPVIPKGTKIDCINASLVRSYIWPTLIKFKLKENMRARTDPAFSAYILRVGNGLEKENEAGEINLPPSLILEPTTRMQPLDHLIQFVFPSFDLHNVDPFSLTNSAILTSKNQAVDEINEAMIVKFPGKEQTFLSFDEASDPTQQGLYIDFLNSVTPQGMPTHHLRLKTNSPILLLRNINPSQGLCNGTRLICKEFKSNLITAQIAVGERKGTTIFIPRIPLQPNDPQHYPVQFTRRQFPVRTCFAMTINKAQGQTLSTVGIYLPQPVFAHGQLYVALSRATTAAKIRVWMAPNIIPLKDVTLTSRNYTVQAMVIEKNIPRRSKTNSSLYQRIMLQDKEGNKMQATVFGYNVKILESSLNLYRTYSITNATVIKTLEIFRFLENKNQLAINGHTPVEEIQIDGLTMRTMQYNFTPISALPQVKQPDPRLDVVFAILNVGPRKYINKSYVVDVRIVDQSLQPSILSLWDQFSEYEAPAMANLPGTFPVAIGLRLKTSKYYGQTLATRNTSSFIFDTLIPEATALQSWAVANTEKLREMAATEPAQVPIPRPDENPEDHTTKIANLPISVEKTQYLNIQAIATVTDFAQNFYYLACSICKKATKAYENDDFWCNYCNQKVPALTK</sequence>
<evidence type="ECO:0000259" key="3">
    <source>
        <dbReference type="Pfam" id="PF14214"/>
    </source>
</evidence>
<gene>
    <name evidence="5" type="ORF">RHGRI_031647</name>
</gene>
<dbReference type="GO" id="GO:0016787">
    <property type="term" value="F:hydrolase activity"/>
    <property type="evidence" value="ECO:0007669"/>
    <property type="project" value="UniProtKB-KW"/>
</dbReference>
<dbReference type="EC" id="5.6.2.3" evidence="1"/>
<dbReference type="GO" id="GO:0043139">
    <property type="term" value="F:5'-3' DNA helicase activity"/>
    <property type="evidence" value="ECO:0007669"/>
    <property type="project" value="UniProtKB-EC"/>
</dbReference>
<dbReference type="GO" id="GO:0006310">
    <property type="term" value="P:DNA recombination"/>
    <property type="evidence" value="ECO:0007669"/>
    <property type="project" value="UniProtKB-KW"/>
</dbReference>
<dbReference type="InterPro" id="IPR010285">
    <property type="entry name" value="DNA_helicase_pif1-like_DEAD"/>
</dbReference>
<comment type="caution">
    <text evidence="5">The sequence shown here is derived from an EMBL/GenBank/DDBJ whole genome shotgun (WGS) entry which is preliminary data.</text>
</comment>
<dbReference type="InterPro" id="IPR027417">
    <property type="entry name" value="P-loop_NTPase"/>
</dbReference>
<reference evidence="5" key="1">
    <citation type="submission" date="2020-08" db="EMBL/GenBank/DDBJ databases">
        <title>Plant Genome Project.</title>
        <authorList>
            <person name="Zhang R.-G."/>
        </authorList>
    </citation>
    <scope>NUCLEOTIDE SEQUENCE</scope>
    <source>
        <strain evidence="5">WSP0</strain>
        <tissue evidence="5">Leaf</tissue>
    </source>
</reference>